<dbReference type="PANTHER" id="PTHR46588:SF1">
    <property type="entry name" value="SERINE_THREONINE_TYROSINE-INTERACTING PROTEIN"/>
    <property type="match status" value="1"/>
</dbReference>
<evidence type="ECO:0000313" key="6">
    <source>
        <dbReference type="Proteomes" id="UP000193719"/>
    </source>
</evidence>
<feature type="domain" description="Tyrosine-protein phosphatase" evidence="3">
    <location>
        <begin position="22"/>
        <end position="168"/>
    </location>
</feature>
<dbReference type="GO" id="GO:0005737">
    <property type="term" value="C:cytoplasm"/>
    <property type="evidence" value="ECO:0007669"/>
    <property type="project" value="TreeGrafter"/>
</dbReference>
<reference evidence="5 6" key="2">
    <citation type="submission" date="2016-08" db="EMBL/GenBank/DDBJ databases">
        <title>Pervasive Adenine N6-methylation of Active Genes in Fungi.</title>
        <authorList>
            <consortium name="DOE Joint Genome Institute"/>
            <person name="Mondo S.J."/>
            <person name="Dannebaum R.O."/>
            <person name="Kuo R.C."/>
            <person name="Labutti K."/>
            <person name="Haridas S."/>
            <person name="Kuo A."/>
            <person name="Salamov A."/>
            <person name="Ahrendt S.R."/>
            <person name="Lipzen A."/>
            <person name="Sullivan W."/>
            <person name="Andreopoulos W.B."/>
            <person name="Clum A."/>
            <person name="Lindquist E."/>
            <person name="Daum C."/>
            <person name="Ramamoorthy G.K."/>
            <person name="Gryganskyi A."/>
            <person name="Culley D."/>
            <person name="Magnuson J.K."/>
            <person name="James T.Y."/>
            <person name="O'Malley M.A."/>
            <person name="Stajich J.E."/>
            <person name="Spatafora J.W."/>
            <person name="Visel A."/>
            <person name="Grigoriev I.V."/>
        </authorList>
    </citation>
    <scope>NUCLEOTIDE SEQUENCE [LARGE SCALE GENOMIC DNA]</scope>
    <source>
        <strain evidence="6">finn</strain>
    </source>
</reference>
<dbReference type="FunFam" id="3.90.190.10:FF:000036">
    <property type="entry name" value="Serine/threonine/tyrosine-interacting protein a"/>
    <property type="match status" value="1"/>
</dbReference>
<protein>
    <submittedName>
        <fullName evidence="5">Phosphatases II</fullName>
    </submittedName>
</protein>
<dbReference type="SUPFAM" id="SSF52799">
    <property type="entry name" value="(Phosphotyrosine protein) phosphatases II"/>
    <property type="match status" value="1"/>
</dbReference>
<dbReference type="AlphaFoldDB" id="A0A1Y1V681"/>
<dbReference type="GO" id="GO:1990444">
    <property type="term" value="F:F-box domain binding"/>
    <property type="evidence" value="ECO:0007669"/>
    <property type="project" value="TreeGrafter"/>
</dbReference>
<dbReference type="InterPro" id="IPR029021">
    <property type="entry name" value="Prot-tyrosine_phosphatase-like"/>
</dbReference>
<evidence type="ECO:0000259" key="4">
    <source>
        <dbReference type="PROSITE" id="PS50056"/>
    </source>
</evidence>
<comment type="similarity">
    <text evidence="1">Belongs to the protein-tyrosine phosphatase family. Non-receptor class subfamily.</text>
</comment>
<evidence type="ECO:0000256" key="1">
    <source>
        <dbReference type="ARBA" id="ARBA00009649"/>
    </source>
</evidence>
<proteinExistence type="inferred from homology"/>
<comment type="caution">
    <text evidence="5">The sequence shown here is derived from an EMBL/GenBank/DDBJ whole genome shotgun (WGS) entry which is preliminary data.</text>
</comment>
<feature type="domain" description="Tyrosine specific protein phosphatases" evidence="4">
    <location>
        <begin position="89"/>
        <end position="146"/>
    </location>
</feature>
<evidence type="ECO:0000256" key="2">
    <source>
        <dbReference type="SAM" id="MobiDB-lite"/>
    </source>
</evidence>
<accession>A0A1Y1V681</accession>
<dbReference type="Proteomes" id="UP000193719">
    <property type="component" value="Unassembled WGS sequence"/>
</dbReference>
<dbReference type="GO" id="GO:0070372">
    <property type="term" value="P:regulation of ERK1 and ERK2 cascade"/>
    <property type="evidence" value="ECO:0007669"/>
    <property type="project" value="TreeGrafter"/>
</dbReference>
<evidence type="ECO:0000313" key="5">
    <source>
        <dbReference type="EMBL" id="ORX47579.1"/>
    </source>
</evidence>
<feature type="compositionally biased region" description="Polar residues" evidence="2">
    <location>
        <begin position="169"/>
        <end position="178"/>
    </location>
</feature>
<dbReference type="InterPro" id="IPR052449">
    <property type="entry name" value="STYX-Interacting_Phosphatase"/>
</dbReference>
<gene>
    <name evidence="5" type="ORF">BCR36DRAFT_355594</name>
</gene>
<dbReference type="Gene3D" id="3.90.190.10">
    <property type="entry name" value="Protein tyrosine phosphatase superfamily"/>
    <property type="match status" value="1"/>
</dbReference>
<dbReference type="InterPro" id="IPR000387">
    <property type="entry name" value="Tyr_Pase_dom"/>
</dbReference>
<organism evidence="5 6">
    <name type="scientific">Piromyces finnis</name>
    <dbReference type="NCBI Taxonomy" id="1754191"/>
    <lineage>
        <taxon>Eukaryota</taxon>
        <taxon>Fungi</taxon>
        <taxon>Fungi incertae sedis</taxon>
        <taxon>Chytridiomycota</taxon>
        <taxon>Chytridiomycota incertae sedis</taxon>
        <taxon>Neocallimastigomycetes</taxon>
        <taxon>Neocallimastigales</taxon>
        <taxon>Neocallimastigaceae</taxon>
        <taxon>Piromyces</taxon>
    </lineage>
</organism>
<sequence length="205" mass="24204">MDITNENYNEENNIWKYEMRREMQEIIPGLFLGPFYCAKNLKLLEENHITHILCITDTKEENIIKPYLKGQFIYLVINASDNPLEILIPHFQKVKNFINNALYSNGKILIHSNASISRSPTFVIAYLMESNNISYEEAFKIVKSKRFCIKPNMGFELQLKEYEPIFKAKNNSNTNSEQTLRKSRKNHRRDNSDDDDSYDDDDEEY</sequence>
<dbReference type="SMART" id="SM00195">
    <property type="entry name" value="DSPc"/>
    <property type="match status" value="1"/>
</dbReference>
<evidence type="ECO:0000259" key="3">
    <source>
        <dbReference type="PROSITE" id="PS50054"/>
    </source>
</evidence>
<feature type="region of interest" description="Disordered" evidence="2">
    <location>
        <begin position="169"/>
        <end position="205"/>
    </location>
</feature>
<dbReference type="GO" id="GO:0140096">
    <property type="term" value="F:catalytic activity, acting on a protein"/>
    <property type="evidence" value="ECO:0007669"/>
    <property type="project" value="UniProtKB-ARBA"/>
</dbReference>
<dbReference type="STRING" id="1754191.A0A1Y1V681"/>
<dbReference type="PROSITE" id="PS50054">
    <property type="entry name" value="TYR_PHOSPHATASE_DUAL"/>
    <property type="match status" value="1"/>
</dbReference>
<dbReference type="Pfam" id="PF00782">
    <property type="entry name" value="DSPc"/>
    <property type="match status" value="1"/>
</dbReference>
<name>A0A1Y1V681_9FUNG</name>
<dbReference type="PRINTS" id="PR01908">
    <property type="entry name" value="ADSPHPHTASE"/>
</dbReference>
<dbReference type="PROSITE" id="PS50056">
    <property type="entry name" value="TYR_PHOSPHATASE_2"/>
    <property type="match status" value="1"/>
</dbReference>
<dbReference type="GO" id="GO:0062026">
    <property type="term" value="P:negative regulation of SCF-dependent proteasomal ubiquitin-dependent catabolic process"/>
    <property type="evidence" value="ECO:0007669"/>
    <property type="project" value="TreeGrafter"/>
</dbReference>
<reference evidence="5 6" key="1">
    <citation type="submission" date="2016-08" db="EMBL/GenBank/DDBJ databases">
        <title>Genomes of anaerobic fungi encode conserved fungal cellulosomes for biomass hydrolysis.</title>
        <authorList>
            <consortium name="DOE Joint Genome Institute"/>
            <person name="Haitjema C.H."/>
            <person name="Gilmore S.P."/>
            <person name="Henske J.K."/>
            <person name="Solomon K.V."/>
            <person name="De Groot R."/>
            <person name="Kuo A."/>
            <person name="Mondo S.J."/>
            <person name="Salamov A.A."/>
            <person name="Labutti K."/>
            <person name="Zhao Z."/>
            <person name="Chiniquy J."/>
            <person name="Barry K."/>
            <person name="Brewer H.M."/>
            <person name="Purvine S.O."/>
            <person name="Wright A.T."/>
            <person name="Boxma B."/>
            <person name="Van Alen T."/>
            <person name="Hackstein J.H."/>
            <person name="Baker S.E."/>
            <person name="Grigoriev I.V."/>
            <person name="O'Malley M.A."/>
        </authorList>
    </citation>
    <scope>NUCLEOTIDE SEQUENCE [LARGE SCALE GENOMIC DNA]</scope>
    <source>
        <strain evidence="6">finn</strain>
    </source>
</reference>
<feature type="compositionally biased region" description="Acidic residues" evidence="2">
    <location>
        <begin position="192"/>
        <end position="205"/>
    </location>
</feature>
<keyword evidence="6" id="KW-1185">Reference proteome</keyword>
<dbReference type="InterPro" id="IPR000340">
    <property type="entry name" value="Dual-sp_phosphatase_cat-dom"/>
</dbReference>
<dbReference type="PANTHER" id="PTHR46588">
    <property type="entry name" value="SERINE/THREONINE/TYROSINE-INTERACTING PROTEIN"/>
    <property type="match status" value="1"/>
</dbReference>
<dbReference type="InterPro" id="IPR020422">
    <property type="entry name" value="TYR_PHOSPHATASE_DUAL_dom"/>
</dbReference>
<dbReference type="OrthoDB" id="2017893at2759"/>
<dbReference type="GO" id="GO:0005654">
    <property type="term" value="C:nucleoplasm"/>
    <property type="evidence" value="ECO:0007669"/>
    <property type="project" value="TreeGrafter"/>
</dbReference>
<dbReference type="EMBL" id="MCFH01000030">
    <property type="protein sequence ID" value="ORX47579.1"/>
    <property type="molecule type" value="Genomic_DNA"/>
</dbReference>